<feature type="region of interest" description="Disordered" evidence="1">
    <location>
        <begin position="47"/>
        <end position="85"/>
    </location>
</feature>
<evidence type="ECO:0000256" key="1">
    <source>
        <dbReference type="SAM" id="MobiDB-lite"/>
    </source>
</evidence>
<dbReference type="Proteomes" id="UP000591131">
    <property type="component" value="Unassembled WGS sequence"/>
</dbReference>
<evidence type="ECO:0000313" key="3">
    <source>
        <dbReference type="EMBL" id="KAF4660086.1"/>
    </source>
</evidence>
<feature type="signal peptide" evidence="2">
    <location>
        <begin position="1"/>
        <end position="17"/>
    </location>
</feature>
<feature type="compositionally biased region" description="Basic and acidic residues" evidence="1">
    <location>
        <begin position="532"/>
        <end position="543"/>
    </location>
</feature>
<dbReference type="EMBL" id="JAAPAO010000427">
    <property type="protein sequence ID" value="KAF4660086.1"/>
    <property type="molecule type" value="Genomic_DNA"/>
</dbReference>
<comment type="caution">
    <text evidence="3">The sequence shown here is derived from an EMBL/GenBank/DDBJ whole genome shotgun (WGS) entry which is preliminary data.</text>
</comment>
<sequence length="575" mass="64349">MILTFILPVLICQLVNATRPPQSPLPSSKDELATIVDDFYQRIQSYDAHHPGTLKHRNPNPVTTRPLKRNRETPNSAGAQRTKPRRLDATERITVEDTIVEDSDEICGRKGFGGDLSPEDRQAMRLMCDYWPTERWGEIDDGEIDEVSALAKSGRFGAVRERSREWTKSMKSSSRFCWRKVMKKRNSEKAWCKGPGLSGKRPGFAWKCKRNCKEFCKDEFQNYLGKTHHLMWCKCGEHGKHARMVDPPCPEGQSLIMGKCYKPCPARMEPSIIPWRCSTDCTKNSNGLVTTCGLGCTKSSADCARVVGAMVATVSGAVLGAVAEFAPPMASGILLSVSKMVALAADIVQELSYEIESLIKGHGLKIGRLLTMGSMMFSYFNELRSPPEMLEQGAWPFAEAIEGFLSVSDKPVDSSEFKEGVENLISQLQEKYGNVARTSSHRHPRMARGCRSHRGMSRRFLKKPIKVPTVNLKPPKIPMYGRTTIYENSRRVDRRTTLPNRPQVQPTSLPVVKNTTMHEKRRTPTITPSNSGEKRAPAPRDTESSIAGGSSASSIDPYMLRFMEEFEKAKEEADL</sequence>
<feature type="compositionally biased region" description="Polar residues" evidence="1">
    <location>
        <begin position="497"/>
        <end position="508"/>
    </location>
</feature>
<organism evidence="3 4">
    <name type="scientific">Perkinsus chesapeaki</name>
    <name type="common">Clam parasite</name>
    <name type="synonym">Perkinsus andrewsi</name>
    <dbReference type="NCBI Taxonomy" id="330153"/>
    <lineage>
        <taxon>Eukaryota</taxon>
        <taxon>Sar</taxon>
        <taxon>Alveolata</taxon>
        <taxon>Perkinsozoa</taxon>
        <taxon>Perkinsea</taxon>
        <taxon>Perkinsida</taxon>
        <taxon>Perkinsidae</taxon>
        <taxon>Perkinsus</taxon>
    </lineage>
</organism>
<proteinExistence type="predicted"/>
<reference evidence="3 4" key="1">
    <citation type="submission" date="2020-04" db="EMBL/GenBank/DDBJ databases">
        <title>Perkinsus chesapeaki whole genome sequence.</title>
        <authorList>
            <person name="Bogema D.R."/>
        </authorList>
    </citation>
    <scope>NUCLEOTIDE SEQUENCE [LARGE SCALE GENOMIC DNA]</scope>
    <source>
        <strain evidence="3">ATCC PRA-425</strain>
    </source>
</reference>
<feature type="region of interest" description="Disordered" evidence="1">
    <location>
        <begin position="491"/>
        <end position="554"/>
    </location>
</feature>
<evidence type="ECO:0000256" key="2">
    <source>
        <dbReference type="SAM" id="SignalP"/>
    </source>
</evidence>
<protein>
    <submittedName>
        <fullName evidence="3">Uncharacterized protein</fullName>
    </submittedName>
</protein>
<name>A0A7J6LLT5_PERCH</name>
<feature type="compositionally biased region" description="Low complexity" evidence="1">
    <location>
        <begin position="544"/>
        <end position="554"/>
    </location>
</feature>
<dbReference type="AlphaFoldDB" id="A0A7J6LLT5"/>
<dbReference type="OrthoDB" id="429743at2759"/>
<evidence type="ECO:0000313" key="4">
    <source>
        <dbReference type="Proteomes" id="UP000591131"/>
    </source>
</evidence>
<feature type="chain" id="PRO_5029883025" evidence="2">
    <location>
        <begin position="18"/>
        <end position="575"/>
    </location>
</feature>
<keyword evidence="2" id="KW-0732">Signal</keyword>
<accession>A0A7J6LLT5</accession>
<gene>
    <name evidence="3" type="ORF">FOL47_007299</name>
</gene>
<keyword evidence="4" id="KW-1185">Reference proteome</keyword>